<keyword evidence="2" id="KW-1185">Reference proteome</keyword>
<dbReference type="AlphaFoldDB" id="A0A9X2P9R4"/>
<evidence type="ECO:0000313" key="1">
    <source>
        <dbReference type="EMBL" id="MCR9016017.1"/>
    </source>
</evidence>
<dbReference type="Pfam" id="PF01663">
    <property type="entry name" value="Phosphodiest"/>
    <property type="match status" value="1"/>
</dbReference>
<reference evidence="1" key="1">
    <citation type="submission" date="2022-08" db="EMBL/GenBank/DDBJ databases">
        <authorList>
            <person name="Zhang D."/>
        </authorList>
    </citation>
    <scope>NUCLEOTIDE SEQUENCE</scope>
    <source>
        <strain evidence="1">XJ19-11</strain>
    </source>
</reference>
<dbReference type="InterPro" id="IPR023116">
    <property type="entry name" value="Phosphonoacetate_hydro_insert"/>
</dbReference>
<name>A0A9X2P9R4_9BACT</name>
<evidence type="ECO:0000313" key="2">
    <source>
        <dbReference type="Proteomes" id="UP001142175"/>
    </source>
</evidence>
<dbReference type="Proteomes" id="UP001142175">
    <property type="component" value="Unassembled WGS sequence"/>
</dbReference>
<dbReference type="InterPro" id="IPR017850">
    <property type="entry name" value="Alkaline_phosphatase_core_sf"/>
</dbReference>
<dbReference type="GO" id="GO:0016787">
    <property type="term" value="F:hydrolase activity"/>
    <property type="evidence" value="ECO:0007669"/>
    <property type="project" value="UniProtKB-ARBA"/>
</dbReference>
<dbReference type="PANTHER" id="PTHR10151:SF120">
    <property type="entry name" value="BIS(5'-ADENOSYL)-TRIPHOSPHATASE"/>
    <property type="match status" value="1"/>
</dbReference>
<dbReference type="PANTHER" id="PTHR10151">
    <property type="entry name" value="ECTONUCLEOTIDE PYROPHOSPHATASE/PHOSPHODIESTERASE"/>
    <property type="match status" value="1"/>
</dbReference>
<sequence length="465" mass="52533">MKKTVVIDIVALSGRVIGEHTPFLRDWIAKGKSATIEPVLPAVTCSAQSVYLTGKWPSENGIVGNGWYFRDECEIKFWRQSNQLVQSDKIWDVAKKINPEFTVSNMFWWYNMYSNADYQVTPRPLYPSNGLKLPDCHSHPMDLRDRLQSELGQFPLFSFWGPNANIASTKWIADASKKVDEWHNPTLTLIYLPHLDYKLQQCGIDFSKIGKELTEIDEIAKDLIGYYEKQGAKVILLSEYGITSVHHPIHINRILREKGYIAVKNELGLETLDAGTSKAFAVSDHQLAHIYVKDKKDIPAVKSLLESIPGIESVLDEAGKKAFHLDHERSGELVAVADKDSWFTYYFWLDDAKAPDYARCVDIHRKPGYDPVEMFADPEIKMLKATVGLKILKKKLGFRYLMDIIPLDATLVKGSHGAIPKDSLDHPVFISQDPALNSKAKLSPIEIQDLILKSVFGENSMNLTG</sequence>
<comment type="caution">
    <text evidence="1">The sequence shown here is derived from an EMBL/GenBank/DDBJ whole genome shotgun (WGS) entry which is preliminary data.</text>
</comment>
<dbReference type="InterPro" id="IPR002591">
    <property type="entry name" value="Phosphodiest/P_Trfase"/>
</dbReference>
<protein>
    <submittedName>
        <fullName evidence="1">Alkaline phosphatase family protein</fullName>
    </submittedName>
</protein>
<dbReference type="EMBL" id="JANSUY010000011">
    <property type="protein sequence ID" value="MCR9016017.1"/>
    <property type="molecule type" value="Genomic_DNA"/>
</dbReference>
<organism evidence="1 2">
    <name type="scientific">Aquiflexum gelatinilyticum</name>
    <dbReference type="NCBI Taxonomy" id="2961943"/>
    <lineage>
        <taxon>Bacteria</taxon>
        <taxon>Pseudomonadati</taxon>
        <taxon>Bacteroidota</taxon>
        <taxon>Cytophagia</taxon>
        <taxon>Cytophagales</taxon>
        <taxon>Cyclobacteriaceae</taxon>
        <taxon>Aquiflexum</taxon>
    </lineage>
</organism>
<proteinExistence type="predicted"/>
<dbReference type="Gene3D" id="3.40.720.10">
    <property type="entry name" value="Alkaline Phosphatase, subunit A"/>
    <property type="match status" value="1"/>
</dbReference>
<accession>A0A9X2P9R4</accession>
<dbReference type="SUPFAM" id="SSF53649">
    <property type="entry name" value="Alkaline phosphatase-like"/>
    <property type="match status" value="1"/>
</dbReference>
<dbReference type="RefSeq" id="WP_258423870.1">
    <property type="nucleotide sequence ID" value="NZ_JANSUY010000011.1"/>
</dbReference>
<gene>
    <name evidence="1" type="ORF">NU887_13305</name>
</gene>
<dbReference type="Gene3D" id="3.30.1360.110">
    <property type="entry name" value="Domain 2, Phosphonoacetate Hydrolase"/>
    <property type="match status" value="1"/>
</dbReference>